<feature type="region of interest" description="Disordered" evidence="1">
    <location>
        <begin position="100"/>
        <end position="135"/>
    </location>
</feature>
<dbReference type="EMBL" id="JARXVH010000007">
    <property type="protein sequence ID" value="MDH6217419.1"/>
    <property type="molecule type" value="Genomic_DNA"/>
</dbReference>
<feature type="transmembrane region" description="Helical" evidence="2">
    <location>
        <begin position="158"/>
        <end position="181"/>
    </location>
</feature>
<evidence type="ECO:0000256" key="1">
    <source>
        <dbReference type="SAM" id="MobiDB-lite"/>
    </source>
</evidence>
<feature type="compositionally biased region" description="Polar residues" evidence="1">
    <location>
        <begin position="197"/>
        <end position="222"/>
    </location>
</feature>
<accession>A0ABT6LM88</accession>
<keyword evidence="2" id="KW-0472">Membrane</keyword>
<keyword evidence="4" id="KW-1185">Reference proteome</keyword>
<keyword evidence="2" id="KW-1133">Transmembrane helix</keyword>
<feature type="compositionally biased region" description="Gly residues" evidence="1">
    <location>
        <begin position="62"/>
        <end position="86"/>
    </location>
</feature>
<feature type="compositionally biased region" description="Basic and acidic residues" evidence="1">
    <location>
        <begin position="7"/>
        <end position="24"/>
    </location>
</feature>
<sequence length="390" mass="39481">MSGGERYWNEDTQRWEEGEREEKGSVTPSAPPTLPPPRRPEFLPGAGAGDENRAPGADAGNGTAGAGAGGGGSAWHGPGAGGTVVDGGAGSGNGAALPPAGAAAGDGGAWPAAGSAGGSAPGAWPPNEWATAGGWAPGVPTHVPVPAPAPAGGMNRRLVWSVVVGAAVVGVAVSLVLTLVVGKDDGGSDKKPLGASSVGSPTPSELSASGVTPTEDTASPSLSAAVPADGYEKYDDAEGFQIAIPEGWTRSTVDSQFGIAVVNYRSADRTRRLQVYQVSEQSPAASFELYLSDQTGKPAGFQKIDLETLDDGEFTGSRLEYLADTIKGDPDVGTWHVYDERFVAADGNIYALASYGPDSNGSDDEFAVLTNALEWFCPPYTSCGTDSGLD</sequence>
<comment type="caution">
    <text evidence="3">The sequence shown here is derived from an EMBL/GenBank/DDBJ whole genome shotgun (WGS) entry which is preliminary data.</text>
</comment>
<dbReference type="Proteomes" id="UP001160499">
    <property type="component" value="Unassembled WGS sequence"/>
</dbReference>
<reference evidence="3 4" key="1">
    <citation type="submission" date="2023-04" db="EMBL/GenBank/DDBJ databases">
        <title>Forest soil microbial communities from Buena Vista Peninsula, Colon Province, Panama.</title>
        <authorList>
            <person name="Bouskill N."/>
        </authorList>
    </citation>
    <scope>NUCLEOTIDE SEQUENCE [LARGE SCALE GENOMIC DNA]</scope>
    <source>
        <strain evidence="3 4">GGS1</strain>
    </source>
</reference>
<evidence type="ECO:0000313" key="3">
    <source>
        <dbReference type="EMBL" id="MDH6217419.1"/>
    </source>
</evidence>
<evidence type="ECO:0008006" key="5">
    <source>
        <dbReference type="Google" id="ProtNLM"/>
    </source>
</evidence>
<feature type="region of interest" description="Disordered" evidence="1">
    <location>
        <begin position="186"/>
        <end position="222"/>
    </location>
</feature>
<evidence type="ECO:0000313" key="4">
    <source>
        <dbReference type="Proteomes" id="UP001160499"/>
    </source>
</evidence>
<feature type="region of interest" description="Disordered" evidence="1">
    <location>
        <begin position="1"/>
        <end position="86"/>
    </location>
</feature>
<feature type="compositionally biased region" description="Low complexity" evidence="1">
    <location>
        <begin position="100"/>
        <end position="114"/>
    </location>
</feature>
<protein>
    <recommendedName>
        <fullName evidence="5">Serine/arginine repetitive matrix protein 2</fullName>
    </recommendedName>
</protein>
<gene>
    <name evidence="3" type="ORF">M2283_004747</name>
</gene>
<proteinExistence type="predicted"/>
<organism evidence="3 4">
    <name type="scientific">Streptomyces pseudovenezuelae</name>
    <dbReference type="NCBI Taxonomy" id="67350"/>
    <lineage>
        <taxon>Bacteria</taxon>
        <taxon>Bacillati</taxon>
        <taxon>Actinomycetota</taxon>
        <taxon>Actinomycetes</taxon>
        <taxon>Kitasatosporales</taxon>
        <taxon>Streptomycetaceae</taxon>
        <taxon>Streptomyces</taxon>
        <taxon>Streptomyces aurantiacus group</taxon>
    </lineage>
</organism>
<evidence type="ECO:0000256" key="2">
    <source>
        <dbReference type="SAM" id="Phobius"/>
    </source>
</evidence>
<keyword evidence="2" id="KW-0812">Transmembrane</keyword>
<name>A0ABT6LM88_9ACTN</name>